<dbReference type="NCBIfam" id="NF008007">
    <property type="entry name" value="PRK10736.1"/>
    <property type="match status" value="1"/>
</dbReference>
<dbReference type="EMBL" id="CP077262">
    <property type="protein sequence ID" value="QXA45505.1"/>
    <property type="molecule type" value="Genomic_DNA"/>
</dbReference>
<dbReference type="AlphaFoldDB" id="A0A6N6JY80"/>
<dbReference type="PANTHER" id="PTHR43022:SF1">
    <property type="entry name" value="PROTEIN SMF"/>
    <property type="match status" value="1"/>
</dbReference>
<dbReference type="InterPro" id="IPR041614">
    <property type="entry name" value="DprA_WH"/>
</dbReference>
<sequence length="374" mass="41286">MTHIEIWLRLAQVNELYGDEMVRTAHWLIAQPSINNTVLRHAGLTPRQVERFQAFSEQSLEKTLRWLELPHHHLVFADSKYFPPQLRAIEDYPGVLFIVGHPECLHSFQVAVVGSRQYSWYGERWARLFCEKLAACGVTITSGLAKGIDGVAHTAAINTHGASIAVLGNGLETIYPRRHVRLAESLIEAGGALVSEFPLDMLPLPRNFPRRNRIISGLSKGVLVVEAAQRSGSLVTARCALEQGREVFALPGPIGSPGSEGPHWLIQQGAMLVTAPEEILESLQYGLQWLPDEPEKSIYSPDHEEVALPFSELLANVGDEVTPVDVVAERAGQPVPVIVAQLLELELAGWIAAVPGGYVRLRRASHVRRTNVFV</sequence>
<dbReference type="InterPro" id="IPR003488">
    <property type="entry name" value="DprA"/>
</dbReference>
<gene>
    <name evidence="6" type="primary">dprA</name>
    <name evidence="5" type="ORF">DXF85_21175</name>
    <name evidence="6" type="ORF">I6L54_03455</name>
</gene>
<dbReference type="Gene3D" id="1.10.10.10">
    <property type="entry name" value="Winged helix-like DNA-binding domain superfamily/Winged helix DNA-binding domain"/>
    <property type="match status" value="1"/>
</dbReference>
<dbReference type="SUPFAM" id="SSF102405">
    <property type="entry name" value="MCP/YpsA-like"/>
    <property type="match status" value="1"/>
</dbReference>
<dbReference type="InterPro" id="IPR057666">
    <property type="entry name" value="DrpA_SLOG"/>
</dbReference>
<feature type="domain" description="Smf/DprA SLOG" evidence="2">
    <location>
        <begin position="74"/>
        <end position="283"/>
    </location>
</feature>
<dbReference type="Pfam" id="PF02481">
    <property type="entry name" value="DNA_processg_A"/>
    <property type="match status" value="1"/>
</dbReference>
<dbReference type="Gene3D" id="3.40.50.450">
    <property type="match status" value="1"/>
</dbReference>
<name>A0A6N6JY80_9ENTR</name>
<evidence type="ECO:0000256" key="1">
    <source>
        <dbReference type="ARBA" id="ARBA00006525"/>
    </source>
</evidence>
<dbReference type="InterPro" id="IPR057338">
    <property type="entry name" value="DprA_SAM"/>
</dbReference>
<keyword evidence="8" id="KW-1185">Reference proteome</keyword>
<dbReference type="RefSeq" id="WP_005134082.1">
    <property type="nucleotide sequence ID" value="NZ_CDHL01000032.1"/>
</dbReference>
<feature type="domain" description="DprA winged helix" evidence="3">
    <location>
        <begin position="312"/>
        <end position="357"/>
    </location>
</feature>
<dbReference type="InterPro" id="IPR036388">
    <property type="entry name" value="WH-like_DNA-bd_sf"/>
</dbReference>
<evidence type="ECO:0000259" key="3">
    <source>
        <dbReference type="Pfam" id="PF17782"/>
    </source>
</evidence>
<accession>A0A6N6JY80</accession>
<evidence type="ECO:0000313" key="7">
    <source>
        <dbReference type="Proteomes" id="UP000468420"/>
    </source>
</evidence>
<organism evidence="5 7">
    <name type="scientific">Citrobacter pasteurii</name>
    <dbReference type="NCBI Taxonomy" id="1563222"/>
    <lineage>
        <taxon>Bacteria</taxon>
        <taxon>Pseudomonadati</taxon>
        <taxon>Pseudomonadota</taxon>
        <taxon>Gammaproteobacteria</taxon>
        <taxon>Enterobacterales</taxon>
        <taxon>Enterobacteriaceae</taxon>
        <taxon>Citrobacter</taxon>
    </lineage>
</organism>
<dbReference type="Pfam" id="PF17782">
    <property type="entry name" value="WHD_DprA"/>
    <property type="match status" value="1"/>
</dbReference>
<evidence type="ECO:0000259" key="4">
    <source>
        <dbReference type="Pfam" id="PF25317"/>
    </source>
</evidence>
<dbReference type="PANTHER" id="PTHR43022">
    <property type="entry name" value="PROTEIN SMF"/>
    <property type="match status" value="1"/>
</dbReference>
<feature type="domain" description="Smf/DprA SAM" evidence="4">
    <location>
        <begin position="1"/>
        <end position="65"/>
    </location>
</feature>
<evidence type="ECO:0000313" key="8">
    <source>
        <dbReference type="Proteomes" id="UP000683579"/>
    </source>
</evidence>
<protein>
    <submittedName>
        <fullName evidence="5">DNA-protecting protein DprA</fullName>
    </submittedName>
</protein>
<comment type="similarity">
    <text evidence="1">Belongs to the DprA/Smf family.</text>
</comment>
<reference evidence="5 7" key="1">
    <citation type="submission" date="2018-08" db="EMBL/GenBank/DDBJ databases">
        <title>Complete genomic analysis of a Citrobacter pasteurii isolated from cockles (Cerastoderma edule) containing a new chromosomic qnrB allele.</title>
        <authorList>
            <person name="Rodrigues A."/>
            <person name="Baptista T."/>
            <person name="Quesada A."/>
            <person name="Campos M.J."/>
        </authorList>
    </citation>
    <scope>NUCLEOTIDE SEQUENCE [LARGE SCALE GENOMIC DNA]</scope>
    <source>
        <strain evidence="5 7">BA18</strain>
    </source>
</reference>
<evidence type="ECO:0000259" key="2">
    <source>
        <dbReference type="Pfam" id="PF02481"/>
    </source>
</evidence>
<dbReference type="EMBL" id="QRDC01000022">
    <property type="protein sequence ID" value="KAA1275291.1"/>
    <property type="molecule type" value="Genomic_DNA"/>
</dbReference>
<dbReference type="GO" id="GO:0009294">
    <property type="term" value="P:DNA-mediated transformation"/>
    <property type="evidence" value="ECO:0007669"/>
    <property type="project" value="InterPro"/>
</dbReference>
<reference evidence="6 8" key="2">
    <citation type="submission" date="2021-06" db="EMBL/GenBank/DDBJ databases">
        <title>FDA dAtabase for Regulatory Grade micrObial Sequences (FDA-ARGOS): Supporting development and validation of Infectious Disease Dx tests.</title>
        <authorList>
            <person name="Sproer C."/>
            <person name="Gronow S."/>
            <person name="Severitt S."/>
            <person name="Schroder I."/>
            <person name="Tallon L."/>
            <person name="Sadzewicz L."/>
            <person name="Zhao X."/>
            <person name="Boylan J."/>
            <person name="Ott S."/>
            <person name="Bowen H."/>
            <person name="Vavikolanu K."/>
            <person name="Mehta A."/>
            <person name="Aluvathingal J."/>
            <person name="Nadendla S."/>
            <person name="Lowell S."/>
            <person name="Myers T."/>
            <person name="Yan Y."/>
        </authorList>
    </citation>
    <scope>NUCLEOTIDE SEQUENCE [LARGE SCALE GENOMIC DNA]</scope>
    <source>
        <strain evidence="6 8">FDAARGOS 1424</strain>
    </source>
</reference>
<evidence type="ECO:0000313" key="5">
    <source>
        <dbReference type="EMBL" id="KAA1275291.1"/>
    </source>
</evidence>
<dbReference type="Pfam" id="PF25317">
    <property type="entry name" value="SAM_SMF"/>
    <property type="match status" value="1"/>
</dbReference>
<dbReference type="NCBIfam" id="TIGR00732">
    <property type="entry name" value="dprA"/>
    <property type="match status" value="1"/>
</dbReference>
<proteinExistence type="inferred from homology"/>
<evidence type="ECO:0000313" key="6">
    <source>
        <dbReference type="EMBL" id="QXA45505.1"/>
    </source>
</evidence>
<dbReference type="Proteomes" id="UP000468420">
    <property type="component" value="Unassembled WGS sequence"/>
</dbReference>
<dbReference type="Proteomes" id="UP000683579">
    <property type="component" value="Chromosome"/>
</dbReference>